<name>A0A8J6MBH0_9FIRM</name>
<dbReference type="CDD" id="cd10336">
    <property type="entry name" value="SLC6sbd_Tyt1-Like"/>
    <property type="match status" value="1"/>
</dbReference>
<dbReference type="GO" id="GO:0015293">
    <property type="term" value="F:symporter activity"/>
    <property type="evidence" value="ECO:0007669"/>
    <property type="project" value="UniProtKB-KW"/>
</dbReference>
<feature type="transmembrane region" description="Helical" evidence="7">
    <location>
        <begin position="436"/>
        <end position="457"/>
    </location>
</feature>
<feature type="transmembrane region" description="Helical" evidence="7">
    <location>
        <begin position="216"/>
        <end position="249"/>
    </location>
</feature>
<evidence type="ECO:0000313" key="8">
    <source>
        <dbReference type="EMBL" id="MBC5735560.1"/>
    </source>
</evidence>
<dbReference type="PANTHER" id="PTHR42948">
    <property type="entry name" value="TRANSPORTER"/>
    <property type="match status" value="1"/>
</dbReference>
<dbReference type="PROSITE" id="PS50267">
    <property type="entry name" value="NA_NEUROTRAN_SYMP_3"/>
    <property type="match status" value="1"/>
</dbReference>
<comment type="caution">
    <text evidence="8">The sequence shown here is derived from an EMBL/GenBank/DDBJ whole genome shotgun (WGS) entry which is preliminary data.</text>
</comment>
<dbReference type="InterPro" id="IPR037272">
    <property type="entry name" value="SNS_sf"/>
</dbReference>
<keyword evidence="3 6" id="KW-0812">Transmembrane</keyword>
<keyword evidence="4 7" id="KW-1133">Transmembrane helix</keyword>
<dbReference type="PANTHER" id="PTHR42948:SF1">
    <property type="entry name" value="TRANSPORTER"/>
    <property type="match status" value="1"/>
</dbReference>
<feature type="transmembrane region" description="Helical" evidence="7">
    <location>
        <begin position="88"/>
        <end position="113"/>
    </location>
</feature>
<keyword evidence="2 6" id="KW-0813">Transport</keyword>
<evidence type="ECO:0000256" key="3">
    <source>
        <dbReference type="ARBA" id="ARBA00022692"/>
    </source>
</evidence>
<feature type="transmembrane region" description="Helical" evidence="7">
    <location>
        <begin position="144"/>
        <end position="164"/>
    </location>
</feature>
<evidence type="ECO:0000256" key="6">
    <source>
        <dbReference type="RuleBase" id="RU003732"/>
    </source>
</evidence>
<feature type="transmembrane region" description="Helical" evidence="7">
    <location>
        <begin position="261"/>
        <end position="285"/>
    </location>
</feature>
<dbReference type="AlphaFoldDB" id="A0A8J6MBH0"/>
<dbReference type="NCBIfam" id="NF037979">
    <property type="entry name" value="Na_transp"/>
    <property type="match status" value="1"/>
</dbReference>
<dbReference type="PRINTS" id="PR00176">
    <property type="entry name" value="NANEUSMPORT"/>
</dbReference>
<evidence type="ECO:0000256" key="1">
    <source>
        <dbReference type="ARBA" id="ARBA00004141"/>
    </source>
</evidence>
<gene>
    <name evidence="8" type="ORF">H8S62_00875</name>
</gene>
<dbReference type="GO" id="GO:0016020">
    <property type="term" value="C:membrane"/>
    <property type="evidence" value="ECO:0007669"/>
    <property type="project" value="UniProtKB-SubCell"/>
</dbReference>
<dbReference type="InterPro" id="IPR000175">
    <property type="entry name" value="Na/ntran_symport"/>
</dbReference>
<evidence type="ECO:0000256" key="7">
    <source>
        <dbReference type="SAM" id="Phobius"/>
    </source>
</evidence>
<evidence type="ECO:0000256" key="4">
    <source>
        <dbReference type="ARBA" id="ARBA00022989"/>
    </source>
</evidence>
<dbReference type="RefSeq" id="WP_173023782.1">
    <property type="nucleotide sequence ID" value="NZ_JACOPQ010000001.1"/>
</dbReference>
<evidence type="ECO:0000256" key="5">
    <source>
        <dbReference type="ARBA" id="ARBA00023136"/>
    </source>
</evidence>
<feature type="transmembrane region" description="Helical" evidence="7">
    <location>
        <begin position="312"/>
        <end position="333"/>
    </location>
</feature>
<proteinExistence type="inferred from homology"/>
<evidence type="ECO:0000256" key="2">
    <source>
        <dbReference type="ARBA" id="ARBA00022448"/>
    </source>
</evidence>
<feature type="transmembrane region" description="Helical" evidence="7">
    <location>
        <begin position="7"/>
        <end position="28"/>
    </location>
</feature>
<dbReference type="PROSITE" id="PS00610">
    <property type="entry name" value="NA_NEUROTRAN_SYMP_1"/>
    <property type="match status" value="1"/>
</dbReference>
<dbReference type="Proteomes" id="UP000607645">
    <property type="component" value="Unassembled WGS sequence"/>
</dbReference>
<comment type="similarity">
    <text evidence="6">Belongs to the sodium:neurotransmitter symporter (SNF) (TC 2.A.22) family.</text>
</comment>
<feature type="transmembrane region" description="Helical" evidence="7">
    <location>
        <begin position="40"/>
        <end position="60"/>
    </location>
</feature>
<keyword evidence="9" id="KW-1185">Reference proteome</keyword>
<keyword evidence="6" id="KW-0769">Symport</keyword>
<comment type="subcellular location">
    <subcellularLocation>
        <location evidence="1">Membrane</location>
        <topology evidence="1">Multi-pass membrane protein</topology>
    </subcellularLocation>
</comment>
<feature type="transmembrane region" description="Helical" evidence="7">
    <location>
        <begin position="353"/>
        <end position="376"/>
    </location>
</feature>
<feature type="transmembrane region" description="Helical" evidence="7">
    <location>
        <begin position="396"/>
        <end position="415"/>
    </location>
</feature>
<feature type="transmembrane region" description="Helical" evidence="7">
    <location>
        <begin position="176"/>
        <end position="196"/>
    </location>
</feature>
<evidence type="ECO:0000313" key="9">
    <source>
        <dbReference type="Proteomes" id="UP000607645"/>
    </source>
</evidence>
<reference evidence="8" key="1">
    <citation type="submission" date="2020-08" db="EMBL/GenBank/DDBJ databases">
        <title>Genome public.</title>
        <authorList>
            <person name="Liu C."/>
            <person name="Sun Q."/>
        </authorList>
    </citation>
    <scope>NUCLEOTIDE SEQUENCE</scope>
    <source>
        <strain evidence="8">NSJ-52</strain>
    </source>
</reference>
<dbReference type="EMBL" id="JACOPQ010000001">
    <property type="protein sequence ID" value="MBC5735560.1"/>
    <property type="molecule type" value="Genomic_DNA"/>
</dbReference>
<protein>
    <recommendedName>
        <fullName evidence="6">Transporter</fullName>
    </recommendedName>
</protein>
<dbReference type="Pfam" id="PF00209">
    <property type="entry name" value="SNF"/>
    <property type="match status" value="2"/>
</dbReference>
<sequence length="470" mass="51434">MKERETFASRLGFVLISAGCAIGLGNVWRFPYIVGKYGGAAFVLIYLVFLVILGLPIMAMEFSVGRASRRSVATSFHELEPKGAKWHWYSWFGMAGNYMLMMFYTTVAGWMILYCIKMAKGDFVGLDAAGVGEQFNGMLSNPGLMLVFMILVVLIGMGVCSLGLQKGVEKITKVMMVLLLAILLVLVVRSVTLPGAGEGLKFYLMPNFHNLMYDAAGNFILGEAIFAAMGQAFFTLSLGIGAMAIFGSYIGKEHRLMGEAVNVGILDTFVAFVVGLVIFPSAFAFGVTPDSGTSLIFLTLPNVFNAMPGGRLWGALFFVFMSFAALSTVIAVFQNIITFPKDKWGWSHKKSVLVNLVAIFLLSLPCLLGFNVLSGFQPLGAGTVVLDLEDFILSDNLLPLGSLVYLLFCVSRKGWGWENFLNEADQGKGLSFPRKLYPYFRIALPILVVFIFLMGYWNKFGGALMGLFGK</sequence>
<keyword evidence="5 7" id="KW-0472">Membrane</keyword>
<dbReference type="InterPro" id="IPR047218">
    <property type="entry name" value="YocR/YhdH-like"/>
</dbReference>
<accession>A0A8J6MBH0</accession>
<organism evidence="8 9">
    <name type="scientific">Lawsonibacter faecis</name>
    <dbReference type="NCBI Taxonomy" id="2763052"/>
    <lineage>
        <taxon>Bacteria</taxon>
        <taxon>Bacillati</taxon>
        <taxon>Bacillota</taxon>
        <taxon>Clostridia</taxon>
        <taxon>Eubacteriales</taxon>
        <taxon>Oscillospiraceae</taxon>
        <taxon>Lawsonibacter</taxon>
    </lineage>
</organism>
<dbReference type="SUPFAM" id="SSF161070">
    <property type="entry name" value="SNF-like"/>
    <property type="match status" value="1"/>
</dbReference>